<feature type="repeat" description="ANK" evidence="3">
    <location>
        <begin position="221"/>
        <end position="243"/>
    </location>
</feature>
<evidence type="ECO:0000256" key="3">
    <source>
        <dbReference type="PROSITE-ProRule" id="PRU00023"/>
    </source>
</evidence>
<dbReference type="CDD" id="cd09917">
    <property type="entry name" value="F-box_SF"/>
    <property type="match status" value="1"/>
</dbReference>
<protein>
    <submittedName>
        <fullName evidence="5">Ankyrin repeat-containing domain protein</fullName>
    </submittedName>
</protein>
<dbReference type="PANTHER" id="PTHR24198">
    <property type="entry name" value="ANKYRIN REPEAT AND PROTEIN KINASE DOMAIN-CONTAINING PROTEIN"/>
    <property type="match status" value="1"/>
</dbReference>
<keyword evidence="6" id="KW-1185">Reference proteome</keyword>
<feature type="domain" description="F-box" evidence="4">
    <location>
        <begin position="1"/>
        <end position="49"/>
    </location>
</feature>
<dbReference type="PROSITE" id="PS50088">
    <property type="entry name" value="ANK_REPEAT"/>
    <property type="match status" value="3"/>
</dbReference>
<dbReference type="InterPro" id="IPR036770">
    <property type="entry name" value="Ankyrin_rpt-contain_sf"/>
</dbReference>
<dbReference type="InterPro" id="IPR036047">
    <property type="entry name" value="F-box-like_dom_sf"/>
</dbReference>
<evidence type="ECO:0000256" key="1">
    <source>
        <dbReference type="ARBA" id="ARBA00022737"/>
    </source>
</evidence>
<keyword evidence="2 3" id="KW-0040">ANK repeat</keyword>
<dbReference type="InterPro" id="IPR001810">
    <property type="entry name" value="F-box_dom"/>
</dbReference>
<organism evidence="5 6">
    <name type="scientific">Tuber borchii</name>
    <name type="common">White truffle</name>
    <dbReference type="NCBI Taxonomy" id="42251"/>
    <lineage>
        <taxon>Eukaryota</taxon>
        <taxon>Fungi</taxon>
        <taxon>Dikarya</taxon>
        <taxon>Ascomycota</taxon>
        <taxon>Pezizomycotina</taxon>
        <taxon>Pezizomycetes</taxon>
        <taxon>Pezizales</taxon>
        <taxon>Tuberaceae</taxon>
        <taxon>Tuber</taxon>
    </lineage>
</organism>
<dbReference type="Gene3D" id="1.25.40.20">
    <property type="entry name" value="Ankyrin repeat-containing domain"/>
    <property type="match status" value="4"/>
</dbReference>
<dbReference type="SUPFAM" id="SSF48403">
    <property type="entry name" value="Ankyrin repeat"/>
    <property type="match status" value="2"/>
</dbReference>
<sequence length="476" mass="52665">MSFLSLPNELILQIAEDLPPTQLNSLLRVNRRLANLISHVLLESLFRTRSPDLGALALFNAAERNDWRVVKRLVDRGIFTFAGNGLLLNHAVEQTRSERVVATLLAYGVEADTWIQGGGRVRKTPLCIAVDLSCRDIARLLLGRKDVDPNGRGGGAPLIAAVRKNDVSMARLLLSNPLTKVHPTNVNEDAPLQIALEEEYLEMVLLLIVDERIDVNATFNTGWSPLHLAASKGNETIVRVLLSDPNICVNAQNHRGWTPLHLAIDGNFVVIARILLSDERLDVNIGPPYHRTALHLAVQNENLTLVQLLLNDERTKVNFGPPYHLTPLHYAAQQGASDILSRLLQDPRIDVNAADGYNRTPLHLAAATANEETLEYLLRDERVDVNAKNSYNETPLDVAVKKSREKAAFALISRRDLVAEMKKSVLIDSVVGGKGAVFVPDQEIGEIGMSKVEMPAQKGFGRRLKDVVTGLTMRRR</sequence>
<dbReference type="PROSITE" id="PS50297">
    <property type="entry name" value="ANK_REP_REGION"/>
    <property type="match status" value="3"/>
</dbReference>
<comment type="caution">
    <text evidence="5">The sequence shown here is derived from an EMBL/GenBank/DDBJ whole genome shotgun (WGS) entry which is preliminary data.</text>
</comment>
<evidence type="ECO:0000259" key="4">
    <source>
        <dbReference type="PROSITE" id="PS50181"/>
    </source>
</evidence>
<dbReference type="SUPFAM" id="SSF81383">
    <property type="entry name" value="F-box domain"/>
    <property type="match status" value="1"/>
</dbReference>
<dbReference type="InterPro" id="IPR002110">
    <property type="entry name" value="Ankyrin_rpt"/>
</dbReference>
<accession>A0A2T7A2L0</accession>
<dbReference type="Pfam" id="PF00023">
    <property type="entry name" value="Ank"/>
    <property type="match status" value="1"/>
</dbReference>
<dbReference type="STRING" id="42251.A0A2T7A2L0"/>
<dbReference type="PANTHER" id="PTHR24198:SF165">
    <property type="entry name" value="ANKYRIN REPEAT-CONTAINING PROTEIN-RELATED"/>
    <property type="match status" value="1"/>
</dbReference>
<keyword evidence="1" id="KW-0677">Repeat</keyword>
<gene>
    <name evidence="5" type="ORF">B9Z19DRAFT_1075906</name>
</gene>
<dbReference type="Pfam" id="PF12796">
    <property type="entry name" value="Ank_2"/>
    <property type="match status" value="3"/>
</dbReference>
<dbReference type="Proteomes" id="UP000244722">
    <property type="component" value="Unassembled WGS sequence"/>
</dbReference>
<proteinExistence type="predicted"/>
<evidence type="ECO:0000256" key="2">
    <source>
        <dbReference type="ARBA" id="ARBA00023043"/>
    </source>
</evidence>
<dbReference type="AlphaFoldDB" id="A0A2T7A2L0"/>
<dbReference type="PROSITE" id="PS50181">
    <property type="entry name" value="FBOX"/>
    <property type="match status" value="1"/>
</dbReference>
<evidence type="ECO:0000313" key="6">
    <source>
        <dbReference type="Proteomes" id="UP000244722"/>
    </source>
</evidence>
<feature type="repeat" description="ANK" evidence="3">
    <location>
        <begin position="323"/>
        <end position="356"/>
    </location>
</feature>
<dbReference type="OrthoDB" id="539213at2759"/>
<reference evidence="5 6" key="1">
    <citation type="submission" date="2017-04" db="EMBL/GenBank/DDBJ databases">
        <title>Draft genome sequence of Tuber borchii Vittad., a whitish edible truffle.</title>
        <authorList>
            <consortium name="DOE Joint Genome Institute"/>
            <person name="Murat C."/>
            <person name="Kuo A."/>
            <person name="Barry K.W."/>
            <person name="Clum A."/>
            <person name="Dockter R.B."/>
            <person name="Fauchery L."/>
            <person name="Iotti M."/>
            <person name="Kohler A."/>
            <person name="Labutti K."/>
            <person name="Lindquist E.A."/>
            <person name="Lipzen A."/>
            <person name="Ohm R.A."/>
            <person name="Wang M."/>
            <person name="Grigoriev I.V."/>
            <person name="Zambonelli A."/>
            <person name="Martin F.M."/>
        </authorList>
    </citation>
    <scope>NUCLEOTIDE SEQUENCE [LARGE SCALE GENOMIC DNA]</scope>
    <source>
        <strain evidence="5 6">Tbo3840</strain>
    </source>
</reference>
<evidence type="ECO:0000313" key="5">
    <source>
        <dbReference type="EMBL" id="PUU81971.1"/>
    </source>
</evidence>
<dbReference type="SMART" id="SM00248">
    <property type="entry name" value="ANK"/>
    <property type="match status" value="10"/>
</dbReference>
<name>A0A2T7A2L0_TUBBO</name>
<feature type="repeat" description="ANK" evidence="3">
    <location>
        <begin position="357"/>
        <end position="390"/>
    </location>
</feature>
<dbReference type="EMBL" id="NESQ01000035">
    <property type="protein sequence ID" value="PUU81971.1"/>
    <property type="molecule type" value="Genomic_DNA"/>
</dbReference>
<dbReference type="Pfam" id="PF12937">
    <property type="entry name" value="F-box-like"/>
    <property type="match status" value="1"/>
</dbReference>